<accession>A0A6I4IBZ9</accession>
<comment type="caution">
    <text evidence="2">The sequence shown here is derived from an EMBL/GenBank/DDBJ whole genome shotgun (WGS) entry which is preliminary data.</text>
</comment>
<keyword evidence="1" id="KW-0732">Signal</keyword>
<feature type="chain" id="PRO_5026035979" description="DUF4468 domain-containing protein" evidence="1">
    <location>
        <begin position="20"/>
        <end position="193"/>
    </location>
</feature>
<reference evidence="2 3" key="1">
    <citation type="submission" date="2019-12" db="EMBL/GenBank/DDBJ databases">
        <title>Mucilaginibacter sp. HME9299 genome sequencing and assembly.</title>
        <authorList>
            <person name="Kang H."/>
            <person name="Kim H."/>
            <person name="Joh K."/>
        </authorList>
    </citation>
    <scope>NUCLEOTIDE SEQUENCE [LARGE SCALE GENOMIC DNA]</scope>
    <source>
        <strain evidence="2 3">HME9299</strain>
    </source>
</reference>
<gene>
    <name evidence="2" type="ORF">GO816_08120</name>
</gene>
<dbReference type="AlphaFoldDB" id="A0A6I4IBZ9"/>
<sequence length="193" mass="21578">MKNLLLIFFVLCMPVAACYAQKDSIVLNENNKYAYFKVGSSLPGINLSALATYLKKNLAGLQDIKAATQEAEVSGRGGILVYKKGLLTGQEEGRLDYTIKIDFKENKYRLIITNFEFIPYQRNRFGTFTAVDGVITPLEKKDSRIGEKQLSLYLDRAGNLGIKANELVKNFANNKASVKPGNAEIKKVDTQKW</sequence>
<name>A0A6I4IBZ9_9SPHI</name>
<dbReference type="RefSeq" id="WP_157541019.1">
    <property type="nucleotide sequence ID" value="NZ_WQLA01000003.1"/>
</dbReference>
<evidence type="ECO:0000313" key="2">
    <source>
        <dbReference type="EMBL" id="MVN91086.1"/>
    </source>
</evidence>
<evidence type="ECO:0000313" key="3">
    <source>
        <dbReference type="Proteomes" id="UP000434850"/>
    </source>
</evidence>
<evidence type="ECO:0008006" key="4">
    <source>
        <dbReference type="Google" id="ProtNLM"/>
    </source>
</evidence>
<proteinExistence type="predicted"/>
<feature type="signal peptide" evidence="1">
    <location>
        <begin position="1"/>
        <end position="19"/>
    </location>
</feature>
<keyword evidence="3" id="KW-1185">Reference proteome</keyword>
<protein>
    <recommendedName>
        <fullName evidence="4">DUF4468 domain-containing protein</fullName>
    </recommendedName>
</protein>
<evidence type="ECO:0000256" key="1">
    <source>
        <dbReference type="SAM" id="SignalP"/>
    </source>
</evidence>
<dbReference type="Proteomes" id="UP000434850">
    <property type="component" value="Unassembled WGS sequence"/>
</dbReference>
<dbReference type="OrthoDB" id="794676at2"/>
<organism evidence="2 3">
    <name type="scientific">Mucilaginibacter aquatilis</name>
    <dbReference type="NCBI Taxonomy" id="1517760"/>
    <lineage>
        <taxon>Bacteria</taxon>
        <taxon>Pseudomonadati</taxon>
        <taxon>Bacteroidota</taxon>
        <taxon>Sphingobacteriia</taxon>
        <taxon>Sphingobacteriales</taxon>
        <taxon>Sphingobacteriaceae</taxon>
        <taxon>Mucilaginibacter</taxon>
    </lineage>
</organism>
<dbReference type="EMBL" id="WQLA01000003">
    <property type="protein sequence ID" value="MVN91086.1"/>
    <property type="molecule type" value="Genomic_DNA"/>
</dbReference>